<reference evidence="1" key="1">
    <citation type="submission" date="2022-04" db="EMBL/GenBank/DDBJ databases">
        <title>Diverse halophilic archaea isolated from saline environments.</title>
        <authorList>
            <person name="Cui H.-L."/>
        </authorList>
    </citation>
    <scope>NUCLEOTIDE SEQUENCE</scope>
    <source>
        <strain evidence="1">XZYJT40</strain>
    </source>
</reference>
<accession>A0A8U0IGG2</accession>
<evidence type="ECO:0000313" key="2">
    <source>
        <dbReference type="Proteomes" id="UP000830434"/>
    </source>
</evidence>
<dbReference type="EMBL" id="CP096658">
    <property type="protein sequence ID" value="UPW00167.1"/>
    <property type="molecule type" value="Genomic_DNA"/>
</dbReference>
<dbReference type="AlphaFoldDB" id="A0A8U0IGG2"/>
<proteinExistence type="predicted"/>
<protein>
    <submittedName>
        <fullName evidence="1">Uncharacterized protein</fullName>
    </submittedName>
</protein>
<organism evidence="1 2">
    <name type="scientific">Halorussus gelatinilyticus</name>
    <dbReference type="NCBI Taxonomy" id="2937524"/>
    <lineage>
        <taxon>Archaea</taxon>
        <taxon>Methanobacteriati</taxon>
        <taxon>Methanobacteriota</taxon>
        <taxon>Stenosarchaea group</taxon>
        <taxon>Halobacteria</taxon>
        <taxon>Halobacteriales</taxon>
        <taxon>Haladaptataceae</taxon>
        <taxon>Halorussus</taxon>
    </lineage>
</organism>
<name>A0A8U0IGG2_9EURY</name>
<gene>
    <name evidence="1" type="ORF">M0R88_16840</name>
</gene>
<sequence length="79" mass="8412">MIPTPKDAAKVLVGKPLNVRKDRLNVASFVVQAALALRNGKPKRAFLLLGAASVAPKHPAASWLVQGAVTANDVRKKLF</sequence>
<evidence type="ECO:0000313" key="1">
    <source>
        <dbReference type="EMBL" id="UPW00167.1"/>
    </source>
</evidence>
<keyword evidence="2" id="KW-1185">Reference proteome</keyword>
<dbReference type="Proteomes" id="UP000830434">
    <property type="component" value="Chromosome"/>
</dbReference>
<dbReference type="GeneID" id="72191557"/>
<dbReference type="KEGG" id="haxz:M0R88_16840"/>
<dbReference type="RefSeq" id="WP_248654581.1">
    <property type="nucleotide sequence ID" value="NZ_CP096658.1"/>
</dbReference>